<dbReference type="AlphaFoldDB" id="A0A167R6F3"/>
<comment type="subcellular location">
    <subcellularLocation>
        <location evidence="1">Nucleus</location>
    </subcellularLocation>
</comment>
<feature type="compositionally biased region" description="Basic and acidic residues" evidence="3">
    <location>
        <begin position="177"/>
        <end position="190"/>
    </location>
</feature>
<gene>
    <name evidence="5" type="ORF">PHYBLDRAFT_76903</name>
</gene>
<organism evidence="5 6">
    <name type="scientific">Phycomyces blakesleeanus (strain ATCC 8743b / DSM 1359 / FGSC 10004 / NBRC 33097 / NRRL 1555)</name>
    <dbReference type="NCBI Taxonomy" id="763407"/>
    <lineage>
        <taxon>Eukaryota</taxon>
        <taxon>Fungi</taxon>
        <taxon>Fungi incertae sedis</taxon>
        <taxon>Mucoromycota</taxon>
        <taxon>Mucoromycotina</taxon>
        <taxon>Mucoromycetes</taxon>
        <taxon>Mucorales</taxon>
        <taxon>Phycomycetaceae</taxon>
        <taxon>Phycomyces</taxon>
    </lineage>
</organism>
<feature type="domain" description="FAM192A/Fyv6 N-terminal" evidence="4">
    <location>
        <begin position="21"/>
        <end position="101"/>
    </location>
</feature>
<feature type="compositionally biased region" description="Polar residues" evidence="3">
    <location>
        <begin position="164"/>
        <end position="173"/>
    </location>
</feature>
<name>A0A167R6F3_PHYB8</name>
<dbReference type="OrthoDB" id="75720at2759"/>
<dbReference type="Pfam" id="PF10187">
    <property type="entry name" value="FAM192A_Fyv6_N"/>
    <property type="match status" value="1"/>
</dbReference>
<dbReference type="PANTHER" id="PTHR13495">
    <property type="entry name" value="NEFA-INTERACTING NUCLEAR PROTEIN NIP30"/>
    <property type="match status" value="1"/>
</dbReference>
<dbReference type="InterPro" id="IPR039845">
    <property type="entry name" value="FAM192A"/>
</dbReference>
<feature type="region of interest" description="Disordered" evidence="3">
    <location>
        <begin position="104"/>
        <end position="210"/>
    </location>
</feature>
<dbReference type="VEuPathDB" id="FungiDB:PHYBLDRAFT_76903"/>
<dbReference type="InParanoid" id="A0A167R6F3"/>
<evidence type="ECO:0000313" key="6">
    <source>
        <dbReference type="Proteomes" id="UP000077315"/>
    </source>
</evidence>
<evidence type="ECO:0000256" key="1">
    <source>
        <dbReference type="ARBA" id="ARBA00004123"/>
    </source>
</evidence>
<dbReference type="EMBL" id="KV440971">
    <property type="protein sequence ID" value="OAD80958.1"/>
    <property type="molecule type" value="Genomic_DNA"/>
</dbReference>
<dbReference type="InterPro" id="IPR019331">
    <property type="entry name" value="FAM192A/Fyv6_N"/>
</dbReference>
<accession>A0A167R6F3</accession>
<reference evidence="6" key="1">
    <citation type="submission" date="2015-06" db="EMBL/GenBank/DDBJ databases">
        <title>Expansion of signal transduction pathways in fungi by whole-genome duplication.</title>
        <authorList>
            <consortium name="DOE Joint Genome Institute"/>
            <person name="Corrochano L.M."/>
            <person name="Kuo A."/>
            <person name="Marcet-Houben M."/>
            <person name="Polaino S."/>
            <person name="Salamov A."/>
            <person name="Villalobos J.M."/>
            <person name="Alvarez M.I."/>
            <person name="Avalos J."/>
            <person name="Benito E.P."/>
            <person name="Benoit I."/>
            <person name="Burger G."/>
            <person name="Camino L.P."/>
            <person name="Canovas D."/>
            <person name="Cerda-Olmedo E."/>
            <person name="Cheng J.-F."/>
            <person name="Dominguez A."/>
            <person name="Elias M."/>
            <person name="Eslava A.P."/>
            <person name="Glaser F."/>
            <person name="Grimwood J."/>
            <person name="Gutierrez G."/>
            <person name="Heitman J."/>
            <person name="Henrissat B."/>
            <person name="Iturriaga E.A."/>
            <person name="Lang B.F."/>
            <person name="Lavin J.L."/>
            <person name="Lee S."/>
            <person name="Li W."/>
            <person name="Lindquist E."/>
            <person name="Lopez-Garcia S."/>
            <person name="Luque E.M."/>
            <person name="Marcos A.T."/>
            <person name="Martin J."/>
            <person name="McCluskey K."/>
            <person name="Medina H.R."/>
            <person name="Miralles-Duran A."/>
            <person name="Miyazaki A."/>
            <person name="Munoz-Torres E."/>
            <person name="Oguiza J.A."/>
            <person name="Ohm R."/>
            <person name="Olmedo M."/>
            <person name="Orejas M."/>
            <person name="Ortiz-Castellanos L."/>
            <person name="Pisabarro A.G."/>
            <person name="Rodriguez-Romero J."/>
            <person name="Ruiz-Herrera J."/>
            <person name="Ruiz-Vazquez R."/>
            <person name="Sanz C."/>
            <person name="Schackwitz W."/>
            <person name="Schmutz J."/>
            <person name="Shahriari M."/>
            <person name="Shelest E."/>
            <person name="Silva-Franco F."/>
            <person name="Soanes D."/>
            <person name="Syed K."/>
            <person name="Tagua V.G."/>
            <person name="Talbot N.J."/>
            <person name="Thon M."/>
            <person name="De vries R.P."/>
            <person name="Wiebenga A."/>
            <person name="Yadav J.S."/>
            <person name="Braun E.L."/>
            <person name="Baker S."/>
            <person name="Garre V."/>
            <person name="Horwitz B."/>
            <person name="Torres-Martinez S."/>
            <person name="Idnurm A."/>
            <person name="Herrera-Estrella A."/>
            <person name="Gabaldon T."/>
            <person name="Grigoriev I.V."/>
        </authorList>
    </citation>
    <scope>NUCLEOTIDE SEQUENCE [LARGE SCALE GENOMIC DNA]</scope>
    <source>
        <strain evidence="6">NRRL 1555(-)</strain>
    </source>
</reference>
<evidence type="ECO:0000256" key="3">
    <source>
        <dbReference type="SAM" id="MobiDB-lite"/>
    </source>
</evidence>
<dbReference type="PANTHER" id="PTHR13495:SF0">
    <property type="entry name" value="PSME3-INTERACTING PROTEIN"/>
    <property type="match status" value="1"/>
</dbReference>
<proteinExistence type="predicted"/>
<feature type="region of interest" description="Disordered" evidence="3">
    <location>
        <begin position="1"/>
        <end position="37"/>
    </location>
</feature>
<protein>
    <recommendedName>
        <fullName evidence="4">FAM192A/Fyv6 N-terminal domain-containing protein</fullName>
    </recommendedName>
</protein>
<feature type="compositionally biased region" description="Low complexity" evidence="3">
    <location>
        <begin position="117"/>
        <end position="127"/>
    </location>
</feature>
<keyword evidence="2" id="KW-0539">Nucleus</keyword>
<dbReference type="RefSeq" id="XP_018298998.1">
    <property type="nucleotide sequence ID" value="XM_018443198.1"/>
</dbReference>
<keyword evidence="6" id="KW-1185">Reference proteome</keyword>
<dbReference type="GO" id="GO:0005634">
    <property type="term" value="C:nucleus"/>
    <property type="evidence" value="ECO:0007669"/>
    <property type="project" value="UniProtKB-SubCell"/>
</dbReference>
<dbReference type="Proteomes" id="UP000077315">
    <property type="component" value="Unassembled WGS sequence"/>
</dbReference>
<dbReference type="GeneID" id="29004104"/>
<evidence type="ECO:0000256" key="2">
    <source>
        <dbReference type="ARBA" id="ARBA00023242"/>
    </source>
</evidence>
<sequence length="210" mass="23403">MSFNKSFVSRGVVEGEEEKLDGSEVQASAPIQDYDPRTLFERLQEQRNIKDEEFHEATRLSNLIKLVDADEAEFYKTLSDEQKSLDEKRKMKEKDELETYRKAVEQARLTAPPPPTLAATVSATSVTMTQTSLKSTKRKSVSSPFQGLVVKKKKIDGQDENSEPKSTPTSISTPKAAESKPKVVESKPKETLNPLGSLVAYSDDSSDEED</sequence>
<dbReference type="STRING" id="763407.A0A167R6F3"/>
<evidence type="ECO:0000259" key="4">
    <source>
        <dbReference type="Pfam" id="PF10187"/>
    </source>
</evidence>
<evidence type="ECO:0000313" key="5">
    <source>
        <dbReference type="EMBL" id="OAD80958.1"/>
    </source>
</evidence>